<dbReference type="EMBL" id="BNEE01000006">
    <property type="protein sequence ID" value="GHI85854.1"/>
    <property type="molecule type" value="Genomic_DNA"/>
</dbReference>
<dbReference type="GO" id="GO:0015658">
    <property type="term" value="F:branched-chain amino acid transmembrane transporter activity"/>
    <property type="evidence" value="ECO:0007669"/>
    <property type="project" value="InterPro"/>
</dbReference>
<evidence type="ECO:0000256" key="1">
    <source>
        <dbReference type="ARBA" id="ARBA00004651"/>
    </source>
</evidence>
<keyword evidence="4 6" id="KW-1133">Transmembrane helix</keyword>
<keyword evidence="5 6" id="KW-0472">Membrane</keyword>
<dbReference type="GO" id="GO:0005886">
    <property type="term" value="C:plasma membrane"/>
    <property type="evidence" value="ECO:0007669"/>
    <property type="project" value="UniProtKB-SubCell"/>
</dbReference>
<keyword evidence="8" id="KW-1185">Reference proteome</keyword>
<evidence type="ECO:0000256" key="3">
    <source>
        <dbReference type="ARBA" id="ARBA00022692"/>
    </source>
</evidence>
<gene>
    <name evidence="7" type="ORF">Sxan_32180</name>
</gene>
<evidence type="ECO:0000313" key="7">
    <source>
        <dbReference type="EMBL" id="GHI85854.1"/>
    </source>
</evidence>
<dbReference type="Proteomes" id="UP000600026">
    <property type="component" value="Unassembled WGS sequence"/>
</dbReference>
<evidence type="ECO:0000256" key="5">
    <source>
        <dbReference type="ARBA" id="ARBA00023136"/>
    </source>
</evidence>
<feature type="transmembrane region" description="Helical" evidence="6">
    <location>
        <begin position="169"/>
        <end position="196"/>
    </location>
</feature>
<dbReference type="InterPro" id="IPR001851">
    <property type="entry name" value="ABC_transp_permease"/>
</dbReference>
<dbReference type="OrthoDB" id="9814461at2"/>
<feature type="transmembrane region" description="Helical" evidence="6">
    <location>
        <begin position="17"/>
        <end position="38"/>
    </location>
</feature>
<dbReference type="AlphaFoldDB" id="A0A919H1T9"/>
<feature type="transmembrane region" description="Helical" evidence="6">
    <location>
        <begin position="216"/>
        <end position="236"/>
    </location>
</feature>
<proteinExistence type="predicted"/>
<dbReference type="InterPro" id="IPR043428">
    <property type="entry name" value="LivM-like"/>
</dbReference>
<feature type="transmembrane region" description="Helical" evidence="6">
    <location>
        <begin position="92"/>
        <end position="111"/>
    </location>
</feature>
<dbReference type="RefSeq" id="WP_037895094.1">
    <property type="nucleotide sequence ID" value="NZ_BNEE01000006.1"/>
</dbReference>
<comment type="subcellular location">
    <subcellularLocation>
        <location evidence="1">Cell membrane</location>
        <topology evidence="1">Multi-pass membrane protein</topology>
    </subcellularLocation>
</comment>
<feature type="transmembrane region" description="Helical" evidence="6">
    <location>
        <begin position="118"/>
        <end position="138"/>
    </location>
</feature>
<dbReference type="Pfam" id="PF02653">
    <property type="entry name" value="BPD_transp_2"/>
    <property type="match status" value="1"/>
</dbReference>
<dbReference type="PANTHER" id="PTHR30482">
    <property type="entry name" value="HIGH-AFFINITY BRANCHED-CHAIN AMINO ACID TRANSPORT SYSTEM PERMEASE"/>
    <property type="match status" value="1"/>
</dbReference>
<evidence type="ECO:0000256" key="2">
    <source>
        <dbReference type="ARBA" id="ARBA00022475"/>
    </source>
</evidence>
<dbReference type="CDD" id="cd06581">
    <property type="entry name" value="TM_PBP1_LivM_like"/>
    <property type="match status" value="1"/>
</dbReference>
<evidence type="ECO:0000256" key="4">
    <source>
        <dbReference type="ARBA" id="ARBA00022989"/>
    </source>
</evidence>
<dbReference type="PANTHER" id="PTHR30482:SF17">
    <property type="entry name" value="ABC TRANSPORTER ATP-BINDING PROTEIN"/>
    <property type="match status" value="1"/>
</dbReference>
<protein>
    <submittedName>
        <fullName evidence="7">Branched-chain amino acid ABC transporter permease</fullName>
    </submittedName>
</protein>
<feature type="transmembrane region" description="Helical" evidence="6">
    <location>
        <begin position="44"/>
        <end position="63"/>
    </location>
</feature>
<comment type="caution">
    <text evidence="7">The sequence shown here is derived from an EMBL/GenBank/DDBJ whole genome shotgun (WGS) entry which is preliminary data.</text>
</comment>
<keyword evidence="2" id="KW-1003">Cell membrane</keyword>
<evidence type="ECO:0000256" key="6">
    <source>
        <dbReference type="SAM" id="Phobius"/>
    </source>
</evidence>
<evidence type="ECO:0000313" key="8">
    <source>
        <dbReference type="Proteomes" id="UP000600026"/>
    </source>
</evidence>
<feature type="transmembrane region" description="Helical" evidence="6">
    <location>
        <begin position="290"/>
        <end position="309"/>
    </location>
</feature>
<feature type="transmembrane region" description="Helical" evidence="6">
    <location>
        <begin position="251"/>
        <end position="278"/>
    </location>
</feature>
<accession>A0A919H1T9</accession>
<reference evidence="7" key="1">
    <citation type="submission" date="2020-09" db="EMBL/GenBank/DDBJ databases">
        <title>Whole genome shotgun sequence of Streptomyces xanthophaeus NBRC 12829.</title>
        <authorList>
            <person name="Komaki H."/>
            <person name="Tamura T."/>
        </authorList>
    </citation>
    <scope>NUCLEOTIDE SEQUENCE</scope>
    <source>
        <strain evidence="7">NBRC 12829</strain>
    </source>
</reference>
<organism evidence="7 8">
    <name type="scientific">Streptomyces xanthophaeus</name>
    <dbReference type="NCBI Taxonomy" id="67385"/>
    <lineage>
        <taxon>Bacteria</taxon>
        <taxon>Bacillati</taxon>
        <taxon>Actinomycetota</taxon>
        <taxon>Actinomycetes</taxon>
        <taxon>Kitasatosporales</taxon>
        <taxon>Streptomycetaceae</taxon>
        <taxon>Streptomyces</taxon>
    </lineage>
</organism>
<keyword evidence="3 6" id="KW-0812">Transmembrane</keyword>
<sequence length="328" mass="33604">MSPSGSAGSPARRLRRLSVTAVVLGLAAAPFLLGPYAVGTLSRILVFALLAISVNLLTGLTGLPTLGQSAYFGVGAYTAAVVATRLTDIGVLQLLIAAAVSALVAVPTGWLAVRARGVVFLMLTLAIGEIAYSAAVNWKSLTNGTDGLSGIPPVVPLPGMAALELDGLVYFYVLAVFLALFAAVSRLGATPFALALRGIRDNERRMSAIGYPTRRYALAVYCGAGALAGVAGGLWVSVQRFVSPGDAGFEIAALALLAVVIGGSGSLWGACAGAALVWLTRDYLGNLEAVAGRGPLLLGLFFVIAVYALPRGLAGVRLPPQLTRKRTA</sequence>
<name>A0A919H1T9_9ACTN</name>